<proteinExistence type="predicted"/>
<keyword evidence="4" id="KW-1185">Reference proteome</keyword>
<keyword evidence="2" id="KW-1133">Transmembrane helix</keyword>
<evidence type="ECO:0000256" key="1">
    <source>
        <dbReference type="SAM" id="MobiDB-lite"/>
    </source>
</evidence>
<dbReference type="RefSeq" id="WP_188679411.1">
    <property type="nucleotide sequence ID" value="NZ_BMGP01000005.1"/>
</dbReference>
<keyword evidence="2" id="KW-0472">Membrane</keyword>
<comment type="caution">
    <text evidence="3">The sequence shown here is derived from an EMBL/GenBank/DDBJ whole genome shotgun (WGS) entry which is preliminary data.</text>
</comment>
<evidence type="ECO:0000313" key="3">
    <source>
        <dbReference type="EMBL" id="GGF34121.1"/>
    </source>
</evidence>
<gene>
    <name evidence="3" type="ORF">GCM10011399_29130</name>
</gene>
<keyword evidence="2" id="KW-0812">Transmembrane</keyword>
<feature type="region of interest" description="Disordered" evidence="1">
    <location>
        <begin position="284"/>
        <end position="304"/>
    </location>
</feature>
<name>A0A917BBG6_9MICO</name>
<dbReference type="AlphaFoldDB" id="A0A917BBG6"/>
<organism evidence="3 4">
    <name type="scientific">Subtercola lobariae</name>
    <dbReference type="NCBI Taxonomy" id="1588641"/>
    <lineage>
        <taxon>Bacteria</taxon>
        <taxon>Bacillati</taxon>
        <taxon>Actinomycetota</taxon>
        <taxon>Actinomycetes</taxon>
        <taxon>Micrococcales</taxon>
        <taxon>Microbacteriaceae</taxon>
        <taxon>Subtercola</taxon>
    </lineage>
</organism>
<evidence type="ECO:0000313" key="4">
    <source>
        <dbReference type="Proteomes" id="UP000598775"/>
    </source>
</evidence>
<sequence length="350" mass="34451">MDTPSSGPTKRSKVIGLSVFAAVAALLMATGIVVQVQHDTAQHDAAVTVAVQATDELAAATSARDAALDSLRATTVAASTFQTAVTASLAETDGFVDPDARTALTAAEPALATEQTTAVALLPADTSAASTATTASTTTVSSVKTPDLDALSTGDLSSYTATTRGSIAAVNAKATTYDTERINLVSAMHDSEIVLLREAASVASQGATIVAATQSADQPSKDALTASISAVAAAVAAPTAFNAAGSSTLTTALSSYVSAAKAAQSNEAAAEAAKAKAEAAAEAAREAAQNSSSSSSSSGSSGSGTGGLVAVDPAILAAQLAKFEQATIDNMHASNIAAGNCVIFPSWCGY</sequence>
<feature type="compositionally biased region" description="Low complexity" evidence="1">
    <location>
        <begin position="286"/>
        <end position="300"/>
    </location>
</feature>
<accession>A0A917BBG6</accession>
<protein>
    <submittedName>
        <fullName evidence="3">Uncharacterized protein</fullName>
    </submittedName>
</protein>
<evidence type="ECO:0000256" key="2">
    <source>
        <dbReference type="SAM" id="Phobius"/>
    </source>
</evidence>
<feature type="transmembrane region" description="Helical" evidence="2">
    <location>
        <begin position="14"/>
        <end position="34"/>
    </location>
</feature>
<dbReference type="EMBL" id="BMGP01000005">
    <property type="protein sequence ID" value="GGF34121.1"/>
    <property type="molecule type" value="Genomic_DNA"/>
</dbReference>
<reference evidence="3 4" key="1">
    <citation type="journal article" date="2014" name="Int. J. Syst. Evol. Microbiol.">
        <title>Complete genome sequence of Corynebacterium casei LMG S-19264T (=DSM 44701T), isolated from a smear-ripened cheese.</title>
        <authorList>
            <consortium name="US DOE Joint Genome Institute (JGI-PGF)"/>
            <person name="Walter F."/>
            <person name="Albersmeier A."/>
            <person name="Kalinowski J."/>
            <person name="Ruckert C."/>
        </authorList>
    </citation>
    <scope>NUCLEOTIDE SEQUENCE [LARGE SCALE GENOMIC DNA]</scope>
    <source>
        <strain evidence="3 4">CGMCC 1.12976</strain>
    </source>
</reference>
<dbReference type="Proteomes" id="UP000598775">
    <property type="component" value="Unassembled WGS sequence"/>
</dbReference>